<dbReference type="EMBL" id="CP115156">
    <property type="protein sequence ID" value="WBL31577.1"/>
    <property type="molecule type" value="Genomic_DNA"/>
</dbReference>
<proteinExistence type="predicted"/>
<accession>A0ABY7M1I3</accession>
<dbReference type="InterPro" id="IPR012340">
    <property type="entry name" value="NA-bd_OB-fold"/>
</dbReference>
<name>A0ABY7M1I3_9MOLU</name>
<organism evidence="2 3">
    <name type="scientific">Candidatus Phytoplasma sacchari</name>
    <dbReference type="NCBI Taxonomy" id="2609813"/>
    <lineage>
        <taxon>Bacteria</taxon>
        <taxon>Bacillati</taxon>
        <taxon>Mycoplasmatota</taxon>
        <taxon>Mollicutes</taxon>
        <taxon>Acholeplasmatales</taxon>
        <taxon>Acholeplasmataceae</taxon>
        <taxon>Candidatus Phytoplasma</taxon>
        <taxon>16SrXI (Rice yellow dwarf group)</taxon>
    </lineage>
</organism>
<feature type="region of interest" description="Disordered" evidence="1">
    <location>
        <begin position="76"/>
        <end position="100"/>
    </location>
</feature>
<dbReference type="CDD" id="cd04458">
    <property type="entry name" value="CSP_CDS"/>
    <property type="match status" value="1"/>
</dbReference>
<dbReference type="InterPro" id="IPR002059">
    <property type="entry name" value="CSP_DNA-bd"/>
</dbReference>
<evidence type="ECO:0000256" key="1">
    <source>
        <dbReference type="SAM" id="MobiDB-lite"/>
    </source>
</evidence>
<feature type="compositionally biased region" description="Polar residues" evidence="1">
    <location>
        <begin position="77"/>
        <end position="90"/>
    </location>
</feature>
<dbReference type="Gene3D" id="2.40.50.140">
    <property type="entry name" value="Nucleic acid-binding proteins"/>
    <property type="match status" value="1"/>
</dbReference>
<protein>
    <submittedName>
        <fullName evidence="2">Cold shock domain-containing protein</fullName>
    </submittedName>
</protein>
<gene>
    <name evidence="2" type="ORF">O7R10_00750</name>
</gene>
<evidence type="ECO:0000313" key="3">
    <source>
        <dbReference type="Proteomes" id="UP001210120"/>
    </source>
</evidence>
<dbReference type="SUPFAM" id="SSF50249">
    <property type="entry name" value="Nucleic acid-binding proteins"/>
    <property type="match status" value="1"/>
</dbReference>
<dbReference type="Proteomes" id="UP001210120">
    <property type="component" value="Chromosome"/>
</dbReference>
<sequence length="142" mass="16520">MTKFRGTVKWFDPSKGYGFIMSVKEVDETKQITNIPDVILKDSDNDAVQKWTNELKKNPNAQDIFCHHSSIIREGDSSATDLPQRSSFHNSENEQRGFHNIKRLKQNEQVEFVICWSDRTVDNQKQPQAIDIIVLTQEEIKR</sequence>
<evidence type="ECO:0000313" key="2">
    <source>
        <dbReference type="EMBL" id="WBL31577.1"/>
    </source>
</evidence>
<reference evidence="2" key="1">
    <citation type="submission" date="2022-12" db="EMBL/GenBank/DDBJ databases">
        <title>Genomic Characterization of Candidatus Phytoplasma sacchari in China.</title>
        <authorList>
            <person name="Zhang R.-Y."/>
        </authorList>
    </citation>
    <scope>NUCLEOTIDE SEQUENCE [LARGE SCALE GENOMIC DNA]</scope>
    <source>
        <strain evidence="2">SCWL1</strain>
    </source>
</reference>
<keyword evidence="3" id="KW-1185">Reference proteome</keyword>